<feature type="region of interest" description="Disordered" evidence="1">
    <location>
        <begin position="126"/>
        <end position="146"/>
    </location>
</feature>
<feature type="compositionally biased region" description="Gly residues" evidence="1">
    <location>
        <begin position="1"/>
        <end position="12"/>
    </location>
</feature>
<evidence type="ECO:0000313" key="2">
    <source>
        <dbReference type="EMBL" id="CAA9506958.1"/>
    </source>
</evidence>
<sequence length="146" mass="15564">EPSVRDGGGAGPPGACARAAPGGGLALLPRLLRGSAPGLRLFGRGGLRPRRRRGERRGRARPARRVVGRSRGTSGPVLPSWYVGLLRRRARRGHGGGLRAAAPGRAERARFPRYDGSWRRLRACRGGARPRARARPPRPLAGVPAL</sequence>
<reference evidence="2" key="1">
    <citation type="submission" date="2020-02" db="EMBL/GenBank/DDBJ databases">
        <authorList>
            <person name="Meier V. D."/>
        </authorList>
    </citation>
    <scope>NUCLEOTIDE SEQUENCE</scope>
    <source>
        <strain evidence="2">AVDCRST_MAG12</strain>
    </source>
</reference>
<feature type="region of interest" description="Disordered" evidence="1">
    <location>
        <begin position="1"/>
        <end position="20"/>
    </location>
</feature>
<feature type="compositionally biased region" description="Basic residues" evidence="1">
    <location>
        <begin position="126"/>
        <end position="136"/>
    </location>
</feature>
<dbReference type="AlphaFoldDB" id="A0A6J4SWJ2"/>
<proteinExistence type="predicted"/>
<gene>
    <name evidence="2" type="ORF">AVDCRST_MAG12-3012</name>
</gene>
<feature type="non-terminal residue" evidence="2">
    <location>
        <position position="146"/>
    </location>
</feature>
<name>A0A6J4SWJ2_9ACTN</name>
<feature type="non-terminal residue" evidence="2">
    <location>
        <position position="1"/>
    </location>
</feature>
<dbReference type="EMBL" id="CADCVK010000422">
    <property type="protein sequence ID" value="CAA9506958.1"/>
    <property type="molecule type" value="Genomic_DNA"/>
</dbReference>
<feature type="compositionally biased region" description="Basic residues" evidence="1">
    <location>
        <begin position="47"/>
        <end position="68"/>
    </location>
</feature>
<accession>A0A6J4SWJ2</accession>
<protein>
    <submittedName>
        <fullName evidence="2">Uncharacterized protein</fullName>
    </submittedName>
</protein>
<evidence type="ECO:0000256" key="1">
    <source>
        <dbReference type="SAM" id="MobiDB-lite"/>
    </source>
</evidence>
<feature type="region of interest" description="Disordered" evidence="1">
    <location>
        <begin position="39"/>
        <end position="73"/>
    </location>
</feature>
<organism evidence="2">
    <name type="scientific">uncultured Rubrobacteraceae bacterium</name>
    <dbReference type="NCBI Taxonomy" id="349277"/>
    <lineage>
        <taxon>Bacteria</taxon>
        <taxon>Bacillati</taxon>
        <taxon>Actinomycetota</taxon>
        <taxon>Rubrobacteria</taxon>
        <taxon>Rubrobacterales</taxon>
        <taxon>Rubrobacteraceae</taxon>
        <taxon>environmental samples</taxon>
    </lineage>
</organism>